<feature type="signal peptide" evidence="1">
    <location>
        <begin position="1"/>
        <end position="19"/>
    </location>
</feature>
<dbReference type="EMBL" id="QUMX01000018">
    <property type="protein sequence ID" value="REG45860.1"/>
    <property type="molecule type" value="Genomic_DNA"/>
</dbReference>
<evidence type="ECO:0000313" key="3">
    <source>
        <dbReference type="Proteomes" id="UP000256794"/>
    </source>
</evidence>
<reference evidence="2 3" key="1">
    <citation type="submission" date="2018-08" db="EMBL/GenBank/DDBJ databases">
        <title>Genomic Encyclopedia of Archaeal and Bacterial Type Strains, Phase II (KMG-II): from individual species to whole genera.</title>
        <authorList>
            <person name="Goeker M."/>
        </authorList>
    </citation>
    <scope>NUCLEOTIDE SEQUENCE [LARGE SCALE GENOMIC DNA]</scope>
    <source>
        <strain evidence="2 3">DSM 582</strain>
    </source>
</reference>
<dbReference type="Proteomes" id="UP000256794">
    <property type="component" value="Unassembled WGS sequence"/>
</dbReference>
<keyword evidence="1" id="KW-0732">Signal</keyword>
<keyword evidence="3" id="KW-1185">Reference proteome</keyword>
<accession>A0AAQ0HGR3</accession>
<comment type="caution">
    <text evidence="2">The sequence shown here is derived from an EMBL/GenBank/DDBJ whole genome shotgun (WGS) entry which is preliminary data.</text>
</comment>
<sequence>MRPCLTALALFCLPQAALAECNGEVLISCDTGKGRHLEVCIEPGDSQGNGAFTYAFGPKGQPDLTLREELSAGTATPWSGVGRAIWESVAFRNGGHSYEAWHSVDRLTEDPTLEAGVNVLRGEDLLASLTCESGPGTVIAPLFTIHDAMTAAGFCRDLNRHEWRRGGCG</sequence>
<evidence type="ECO:0000313" key="2">
    <source>
        <dbReference type="EMBL" id="REG45860.1"/>
    </source>
</evidence>
<organism evidence="2 3">
    <name type="scientific">Paracoccus versutus</name>
    <name type="common">Thiobacillus versutus</name>
    <dbReference type="NCBI Taxonomy" id="34007"/>
    <lineage>
        <taxon>Bacteria</taxon>
        <taxon>Pseudomonadati</taxon>
        <taxon>Pseudomonadota</taxon>
        <taxon>Alphaproteobacteria</taxon>
        <taxon>Rhodobacterales</taxon>
        <taxon>Paracoccaceae</taxon>
        <taxon>Paracoccus</taxon>
    </lineage>
</organism>
<feature type="chain" id="PRO_5043050516" evidence="1">
    <location>
        <begin position="20"/>
        <end position="169"/>
    </location>
</feature>
<dbReference type="RefSeq" id="WP_052096169.1">
    <property type="nucleotide sequence ID" value="NZ_CP035284.1"/>
</dbReference>
<dbReference type="AlphaFoldDB" id="A0AAQ0HGR3"/>
<name>A0AAQ0HGR3_PARVE</name>
<protein>
    <submittedName>
        <fullName evidence="2">Uncharacterized protein</fullName>
    </submittedName>
</protein>
<proteinExistence type="predicted"/>
<gene>
    <name evidence="2" type="ORF">ATH84_101827</name>
</gene>
<evidence type="ECO:0000256" key="1">
    <source>
        <dbReference type="SAM" id="SignalP"/>
    </source>
</evidence>